<comment type="cofactor">
    <cofactor evidence="1 4">
        <name>heme</name>
        <dbReference type="ChEBI" id="CHEBI:30413"/>
    </cofactor>
</comment>
<dbReference type="GO" id="GO:0016705">
    <property type="term" value="F:oxidoreductase activity, acting on paired donors, with incorporation or reduction of molecular oxygen"/>
    <property type="evidence" value="ECO:0007669"/>
    <property type="project" value="InterPro"/>
</dbReference>
<comment type="similarity">
    <text evidence="5">Belongs to the cytochrome P450 family.</text>
</comment>
<name>A0A9P4INJ7_9PEZI</name>
<evidence type="ECO:0000256" key="3">
    <source>
        <dbReference type="ARBA" id="ARBA00023004"/>
    </source>
</evidence>
<evidence type="ECO:0000256" key="4">
    <source>
        <dbReference type="PIRSR" id="PIRSR602401-1"/>
    </source>
</evidence>
<keyword evidence="6" id="KW-0732">Signal</keyword>
<protein>
    <submittedName>
        <fullName evidence="7">Dit2 protein</fullName>
    </submittedName>
</protein>
<dbReference type="InterPro" id="IPR001128">
    <property type="entry name" value="Cyt_P450"/>
</dbReference>
<evidence type="ECO:0000256" key="1">
    <source>
        <dbReference type="ARBA" id="ARBA00001971"/>
    </source>
</evidence>
<dbReference type="PANTHER" id="PTHR24305:SF223">
    <property type="entry name" value="CYTOCHROME P450-DIT2"/>
    <property type="match status" value="1"/>
</dbReference>
<feature type="binding site" description="axial binding residue" evidence="4">
    <location>
        <position position="441"/>
    </location>
    <ligand>
        <name>heme</name>
        <dbReference type="ChEBI" id="CHEBI:30413"/>
    </ligand>
    <ligandPart>
        <name>Fe</name>
        <dbReference type="ChEBI" id="CHEBI:18248"/>
    </ligandPart>
</feature>
<evidence type="ECO:0000256" key="6">
    <source>
        <dbReference type="SAM" id="SignalP"/>
    </source>
</evidence>
<dbReference type="AlphaFoldDB" id="A0A9P4INJ7"/>
<dbReference type="InterPro" id="IPR050121">
    <property type="entry name" value="Cytochrome_P450_monoxygenase"/>
</dbReference>
<gene>
    <name evidence="7" type="ORF">NA57DRAFT_71508</name>
</gene>
<keyword evidence="4 5" id="KW-0349">Heme</keyword>
<dbReference type="PROSITE" id="PS00086">
    <property type="entry name" value="CYTOCHROME_P450"/>
    <property type="match status" value="1"/>
</dbReference>
<accession>A0A9P4INJ7</accession>
<evidence type="ECO:0000256" key="2">
    <source>
        <dbReference type="ARBA" id="ARBA00022723"/>
    </source>
</evidence>
<dbReference type="Gene3D" id="1.10.630.10">
    <property type="entry name" value="Cytochrome P450"/>
    <property type="match status" value="1"/>
</dbReference>
<dbReference type="PRINTS" id="PR00463">
    <property type="entry name" value="EP450I"/>
</dbReference>
<dbReference type="GO" id="GO:0020037">
    <property type="term" value="F:heme binding"/>
    <property type="evidence" value="ECO:0007669"/>
    <property type="project" value="InterPro"/>
</dbReference>
<dbReference type="Proteomes" id="UP000799772">
    <property type="component" value="Unassembled WGS sequence"/>
</dbReference>
<keyword evidence="2 4" id="KW-0479">Metal-binding</keyword>
<reference evidence="7" key="1">
    <citation type="journal article" date="2020" name="Stud. Mycol.">
        <title>101 Dothideomycetes genomes: a test case for predicting lifestyles and emergence of pathogens.</title>
        <authorList>
            <person name="Haridas S."/>
            <person name="Albert R."/>
            <person name="Binder M."/>
            <person name="Bloem J."/>
            <person name="Labutti K."/>
            <person name="Salamov A."/>
            <person name="Andreopoulos B."/>
            <person name="Baker S."/>
            <person name="Barry K."/>
            <person name="Bills G."/>
            <person name="Bluhm B."/>
            <person name="Cannon C."/>
            <person name="Castanera R."/>
            <person name="Culley D."/>
            <person name="Daum C."/>
            <person name="Ezra D."/>
            <person name="Gonzalez J."/>
            <person name="Henrissat B."/>
            <person name="Kuo A."/>
            <person name="Liang C."/>
            <person name="Lipzen A."/>
            <person name="Lutzoni F."/>
            <person name="Magnuson J."/>
            <person name="Mondo S."/>
            <person name="Nolan M."/>
            <person name="Ohm R."/>
            <person name="Pangilinan J."/>
            <person name="Park H.-J."/>
            <person name="Ramirez L."/>
            <person name="Alfaro M."/>
            <person name="Sun H."/>
            <person name="Tritt A."/>
            <person name="Yoshinaga Y."/>
            <person name="Zwiers L.-H."/>
            <person name="Turgeon B."/>
            <person name="Goodwin S."/>
            <person name="Spatafora J."/>
            <person name="Crous P."/>
            <person name="Grigoriev I."/>
        </authorList>
    </citation>
    <scope>NUCLEOTIDE SEQUENCE</scope>
    <source>
        <strain evidence="7">CBS 133067</strain>
    </source>
</reference>
<feature type="signal peptide" evidence="6">
    <location>
        <begin position="1"/>
        <end position="18"/>
    </location>
</feature>
<dbReference type="GO" id="GO:0004497">
    <property type="term" value="F:monooxygenase activity"/>
    <property type="evidence" value="ECO:0007669"/>
    <property type="project" value="UniProtKB-KW"/>
</dbReference>
<evidence type="ECO:0000313" key="7">
    <source>
        <dbReference type="EMBL" id="KAF2102518.1"/>
    </source>
</evidence>
<dbReference type="FunFam" id="1.10.630.10:FF:000106">
    <property type="entry name" value="Cytochrome P450-DIT2"/>
    <property type="match status" value="1"/>
</dbReference>
<dbReference type="CDD" id="cd11070">
    <property type="entry name" value="CYP56-like"/>
    <property type="match status" value="1"/>
</dbReference>
<keyword evidence="8" id="KW-1185">Reference proteome</keyword>
<dbReference type="PRINTS" id="PR00385">
    <property type="entry name" value="P450"/>
</dbReference>
<evidence type="ECO:0000256" key="5">
    <source>
        <dbReference type="RuleBase" id="RU000461"/>
    </source>
</evidence>
<comment type="caution">
    <text evidence="7">The sequence shown here is derived from an EMBL/GenBank/DDBJ whole genome shotgun (WGS) entry which is preliminary data.</text>
</comment>
<keyword evidence="5" id="KW-0503">Monooxygenase</keyword>
<dbReference type="InterPro" id="IPR017972">
    <property type="entry name" value="Cyt_P450_CS"/>
</dbReference>
<dbReference type="GO" id="GO:0005506">
    <property type="term" value="F:iron ion binding"/>
    <property type="evidence" value="ECO:0007669"/>
    <property type="project" value="InterPro"/>
</dbReference>
<organism evidence="7 8">
    <name type="scientific">Rhizodiscina lignyota</name>
    <dbReference type="NCBI Taxonomy" id="1504668"/>
    <lineage>
        <taxon>Eukaryota</taxon>
        <taxon>Fungi</taxon>
        <taxon>Dikarya</taxon>
        <taxon>Ascomycota</taxon>
        <taxon>Pezizomycotina</taxon>
        <taxon>Dothideomycetes</taxon>
        <taxon>Pleosporomycetidae</taxon>
        <taxon>Aulographales</taxon>
        <taxon>Rhizodiscinaceae</taxon>
        <taxon>Rhizodiscina</taxon>
    </lineage>
</organism>
<dbReference type="InterPro" id="IPR036396">
    <property type="entry name" value="Cyt_P450_sf"/>
</dbReference>
<dbReference type="OrthoDB" id="1470350at2759"/>
<dbReference type="EMBL" id="ML978122">
    <property type="protein sequence ID" value="KAF2102518.1"/>
    <property type="molecule type" value="Genomic_DNA"/>
</dbReference>
<sequence length="492" mass="56576">MGIIVAAVLLSCIWLVLSTVCRRFLTPPPTLPKNLPTIPFYYALLPLVKDIDQEQLYRKYLEKPLNKYGAVKIFFGGRWNILITRPSYISEVFKYEDIYAKSGNQKKIPSGVLAQYTGDNIISSHGENWKLYTSVIKPSLQQDYDEAQLYRNTRTLISKFLAEQTQSDNRSVMVVTLLQRYTLANLSQVLLGSDFETLERPDAPLSELQTLIKPKIFNPFFLNFPFLDRFKLRSREEARKLVQKFQQELCATVRRGHQHKDCSLNVNSLGCRMITASESNLWTEQQFKHNMVSVFLAGHENPQLLLTSMMFLLGEHTDIQSRLRNDLMRLTEAEPSTALQDVPFFTAAIYETLRMYPPISQLINRCTTGDVILGDDIHIPAGTYVGYNGFSSNRDQAFWGPSADEFRPERWGSTNEEINALYRRANSKGAFISFHGGRRACLGQKFAMFEARVTMSEILRSVKWIVDPEWPRRMTSAGPLYARMLRLKFEKL</sequence>
<dbReference type="Pfam" id="PF00067">
    <property type="entry name" value="p450"/>
    <property type="match status" value="1"/>
</dbReference>
<keyword evidence="3 4" id="KW-0408">Iron</keyword>
<keyword evidence="5" id="KW-0560">Oxidoreductase</keyword>
<dbReference type="SUPFAM" id="SSF48264">
    <property type="entry name" value="Cytochrome P450"/>
    <property type="match status" value="1"/>
</dbReference>
<proteinExistence type="inferred from homology"/>
<evidence type="ECO:0000313" key="8">
    <source>
        <dbReference type="Proteomes" id="UP000799772"/>
    </source>
</evidence>
<dbReference type="InterPro" id="IPR002401">
    <property type="entry name" value="Cyt_P450_E_grp-I"/>
</dbReference>
<dbReference type="PANTHER" id="PTHR24305">
    <property type="entry name" value="CYTOCHROME P450"/>
    <property type="match status" value="1"/>
</dbReference>
<feature type="chain" id="PRO_5040471424" evidence="6">
    <location>
        <begin position="19"/>
        <end position="492"/>
    </location>
</feature>